<sequence length="408" mass="47952">MYSVKFFPDEAKHALRKMPDIDSIDNDECLRLSLLFGFLEEDRTWVQNDDVQNLQHYLKLVKERFDLYVRGLNVIVRDQPSETILGPAAMSALLNNVRPKTEKEQADEGGGLQSEAKTLETSITEPARRAKLAELLQQFLDQSAEQIKPLKEAIKQPRPNIEATTLSSILSSIFATKPVDERRHSGEKGKKYERRFYEFLIPDSSTDRDKEWKKLRQLKMDPKLYHSLVATVQHMVERHGAKEPEYSEFWWPPTVYDPEPQKPKPGTEAETEEYKCFKRKHPKIVEDWEKGIAEREKKRKEEDEAVSKRFEERRNERKTLAERIEERENKRQNAQAEAIESIKRRYQNGHGSLVRDVGLEPRCRQEVQWNHCPQCRVYGRTPFLEWCDDDLCERANLIERSKQAKEAK</sequence>
<dbReference type="Proteomes" id="UP001633002">
    <property type="component" value="Unassembled WGS sequence"/>
</dbReference>
<dbReference type="EMBL" id="JBJQOH010000003">
    <property type="protein sequence ID" value="KAL3691683.1"/>
    <property type="molecule type" value="Genomic_DNA"/>
</dbReference>
<proteinExistence type="predicted"/>
<accession>A0ABD3HJ90</accession>
<evidence type="ECO:0000313" key="2">
    <source>
        <dbReference type="EMBL" id="KAL3691683.1"/>
    </source>
</evidence>
<evidence type="ECO:0000256" key="1">
    <source>
        <dbReference type="SAM" id="MobiDB-lite"/>
    </source>
</evidence>
<protein>
    <submittedName>
        <fullName evidence="2">Uncharacterized protein</fullName>
    </submittedName>
</protein>
<dbReference type="AlphaFoldDB" id="A0ABD3HJ90"/>
<organism evidence="2 3">
    <name type="scientific">Riccia sorocarpa</name>
    <dbReference type="NCBI Taxonomy" id="122646"/>
    <lineage>
        <taxon>Eukaryota</taxon>
        <taxon>Viridiplantae</taxon>
        <taxon>Streptophyta</taxon>
        <taxon>Embryophyta</taxon>
        <taxon>Marchantiophyta</taxon>
        <taxon>Marchantiopsida</taxon>
        <taxon>Marchantiidae</taxon>
        <taxon>Marchantiales</taxon>
        <taxon>Ricciaceae</taxon>
        <taxon>Riccia</taxon>
    </lineage>
</organism>
<reference evidence="2 3" key="1">
    <citation type="submission" date="2024-09" db="EMBL/GenBank/DDBJ databases">
        <title>Chromosome-scale assembly of Riccia sorocarpa.</title>
        <authorList>
            <person name="Paukszto L."/>
        </authorList>
    </citation>
    <scope>NUCLEOTIDE SEQUENCE [LARGE SCALE GENOMIC DNA]</scope>
    <source>
        <strain evidence="2">LP-2024</strain>
        <tissue evidence="2">Aerial parts of the thallus</tissue>
    </source>
</reference>
<feature type="region of interest" description="Disordered" evidence="1">
    <location>
        <begin position="295"/>
        <end position="316"/>
    </location>
</feature>
<comment type="caution">
    <text evidence="2">The sequence shown here is derived from an EMBL/GenBank/DDBJ whole genome shotgun (WGS) entry which is preliminary data.</text>
</comment>
<gene>
    <name evidence="2" type="ORF">R1sor_005334</name>
</gene>
<keyword evidence="3" id="KW-1185">Reference proteome</keyword>
<evidence type="ECO:0000313" key="3">
    <source>
        <dbReference type="Proteomes" id="UP001633002"/>
    </source>
</evidence>
<feature type="region of interest" description="Disordered" evidence="1">
    <location>
        <begin position="99"/>
        <end position="120"/>
    </location>
</feature>
<name>A0ABD3HJ90_9MARC</name>